<dbReference type="AlphaFoldDB" id="A0A8J7GXG3"/>
<feature type="domain" description="DUF4314" evidence="1">
    <location>
        <begin position="7"/>
        <end position="73"/>
    </location>
</feature>
<comment type="caution">
    <text evidence="2">The sequence shown here is derived from an EMBL/GenBank/DDBJ whole genome shotgun (WGS) entry which is preliminary data.</text>
</comment>
<dbReference type="InterPro" id="IPR025463">
    <property type="entry name" value="DUF4314"/>
</dbReference>
<sequence>MNNFPSRETVERIRKQYPAGCRVELVRMDDFQAPPMGTKGIVTGVDDTGSIMVRWENGSSLNVVYGEDLCRRIED</sequence>
<keyword evidence="3" id="KW-1185">Reference proteome</keyword>
<dbReference type="Proteomes" id="UP000623269">
    <property type="component" value="Unassembled WGS sequence"/>
</dbReference>
<reference evidence="2" key="1">
    <citation type="submission" date="2020-12" db="EMBL/GenBank/DDBJ databases">
        <title>M. sibirica DSM 26468T genome.</title>
        <authorList>
            <person name="Thieme N."/>
            <person name="Rettenmaier R."/>
            <person name="Zverlov V."/>
            <person name="Liebl W."/>
        </authorList>
    </citation>
    <scope>NUCLEOTIDE SEQUENCE</scope>
    <source>
        <strain evidence="2">DSM 26468</strain>
    </source>
</reference>
<protein>
    <submittedName>
        <fullName evidence="2">DUF4314 domain-containing protein</fullName>
    </submittedName>
</protein>
<gene>
    <name evidence="2" type="ORF">I5677_03015</name>
</gene>
<dbReference type="Pfam" id="PF14192">
    <property type="entry name" value="DUF4314"/>
    <property type="match status" value="1"/>
</dbReference>
<name>A0A8J7GXG3_9FIRM</name>
<evidence type="ECO:0000313" key="3">
    <source>
        <dbReference type="Proteomes" id="UP000623269"/>
    </source>
</evidence>
<accession>A0A8J7GXG3</accession>
<evidence type="ECO:0000259" key="1">
    <source>
        <dbReference type="Pfam" id="PF14192"/>
    </source>
</evidence>
<dbReference type="RefSeq" id="WP_197660088.1">
    <property type="nucleotide sequence ID" value="NZ_JAEAGR010000002.1"/>
</dbReference>
<organism evidence="2 3">
    <name type="scientific">Mobilitalea sibirica</name>
    <dbReference type="NCBI Taxonomy" id="1462919"/>
    <lineage>
        <taxon>Bacteria</taxon>
        <taxon>Bacillati</taxon>
        <taxon>Bacillota</taxon>
        <taxon>Clostridia</taxon>
        <taxon>Lachnospirales</taxon>
        <taxon>Lachnospiraceae</taxon>
        <taxon>Mobilitalea</taxon>
    </lineage>
</organism>
<evidence type="ECO:0000313" key="2">
    <source>
        <dbReference type="EMBL" id="MBH1939864.1"/>
    </source>
</evidence>
<proteinExistence type="predicted"/>
<dbReference type="EMBL" id="JAEAGR010000002">
    <property type="protein sequence ID" value="MBH1939864.1"/>
    <property type="molecule type" value="Genomic_DNA"/>
</dbReference>